<feature type="signal peptide" evidence="12">
    <location>
        <begin position="1"/>
        <end position="18"/>
    </location>
</feature>
<keyword evidence="9" id="KW-0961">Cell wall biogenesis/degradation</keyword>
<keyword evidence="3" id="KW-0134">Cell wall</keyword>
<keyword evidence="5 12" id="KW-0732">Signal</keyword>
<dbReference type="PANTHER" id="PTHR31316:SF0">
    <property type="entry name" value="SECRETED BETA-GLUCOSIDASE SIM1-RELATED"/>
    <property type="match status" value="1"/>
</dbReference>
<organism evidence="13 14">
    <name type="scientific">Lojkania enalia</name>
    <dbReference type="NCBI Taxonomy" id="147567"/>
    <lineage>
        <taxon>Eukaryota</taxon>
        <taxon>Fungi</taxon>
        <taxon>Dikarya</taxon>
        <taxon>Ascomycota</taxon>
        <taxon>Pezizomycotina</taxon>
        <taxon>Dothideomycetes</taxon>
        <taxon>Pleosporomycetidae</taxon>
        <taxon>Pleosporales</taxon>
        <taxon>Pleosporales incertae sedis</taxon>
        <taxon>Lojkania</taxon>
    </lineage>
</organism>
<evidence type="ECO:0000256" key="4">
    <source>
        <dbReference type="ARBA" id="ARBA00022525"/>
    </source>
</evidence>
<keyword evidence="10" id="KW-0624">Polysaccharide degradation</keyword>
<keyword evidence="8" id="KW-0326">Glycosidase</keyword>
<comment type="similarity">
    <text evidence="2">Belongs to the SUN family.</text>
</comment>
<accession>A0A9P4NAZ3</accession>
<reference evidence="14" key="1">
    <citation type="journal article" date="2020" name="Stud. Mycol.">
        <title>101 Dothideomycetes genomes: A test case for predicting lifestyles and emergence of pathogens.</title>
        <authorList>
            <person name="Haridas S."/>
            <person name="Albert R."/>
            <person name="Binder M."/>
            <person name="Bloem J."/>
            <person name="LaButti K."/>
            <person name="Salamov A."/>
            <person name="Andreopoulos B."/>
            <person name="Baker S."/>
            <person name="Barry K."/>
            <person name="Bills G."/>
            <person name="Bluhm B."/>
            <person name="Cannon C."/>
            <person name="Castanera R."/>
            <person name="Culley D."/>
            <person name="Daum C."/>
            <person name="Ezra D."/>
            <person name="Gonzalez J."/>
            <person name="Henrissat B."/>
            <person name="Kuo A."/>
            <person name="Liang C."/>
            <person name="Lipzen A."/>
            <person name="Lutzoni F."/>
            <person name="Magnuson J."/>
            <person name="Mondo S."/>
            <person name="Nolan M."/>
            <person name="Ohm R."/>
            <person name="Pangilinan J."/>
            <person name="Park H.-J."/>
            <person name="Ramirez L."/>
            <person name="Alfaro M."/>
            <person name="Sun H."/>
            <person name="Tritt A."/>
            <person name="Yoshinaga Y."/>
            <person name="Zwiers L.-H."/>
            <person name="Turgeon B."/>
            <person name="Goodwin S."/>
            <person name="Spatafora J."/>
            <person name="Crous P."/>
            <person name="Grigoriev I."/>
        </authorList>
    </citation>
    <scope>NUCLEOTIDE SEQUENCE [LARGE SCALE GENOMIC DNA]</scope>
    <source>
        <strain evidence="14">CBS 304.66</strain>
    </source>
</reference>
<dbReference type="GO" id="GO:0009277">
    <property type="term" value="C:fungal-type cell wall"/>
    <property type="evidence" value="ECO:0007669"/>
    <property type="project" value="TreeGrafter"/>
</dbReference>
<keyword evidence="6" id="KW-0378">Hydrolase</keyword>
<evidence type="ECO:0000256" key="7">
    <source>
        <dbReference type="ARBA" id="ARBA00023277"/>
    </source>
</evidence>
<dbReference type="AlphaFoldDB" id="A0A9P4NAZ3"/>
<keyword evidence="7" id="KW-0119">Carbohydrate metabolism</keyword>
<evidence type="ECO:0000313" key="14">
    <source>
        <dbReference type="Proteomes" id="UP000800093"/>
    </source>
</evidence>
<dbReference type="InterPro" id="IPR005556">
    <property type="entry name" value="SUN"/>
</dbReference>
<evidence type="ECO:0000256" key="9">
    <source>
        <dbReference type="ARBA" id="ARBA00023316"/>
    </source>
</evidence>
<evidence type="ECO:0000256" key="3">
    <source>
        <dbReference type="ARBA" id="ARBA00022512"/>
    </source>
</evidence>
<evidence type="ECO:0000256" key="6">
    <source>
        <dbReference type="ARBA" id="ARBA00022801"/>
    </source>
</evidence>
<evidence type="ECO:0000256" key="10">
    <source>
        <dbReference type="ARBA" id="ARBA00023326"/>
    </source>
</evidence>
<name>A0A9P4NAZ3_9PLEO</name>
<evidence type="ECO:0000256" key="8">
    <source>
        <dbReference type="ARBA" id="ARBA00023295"/>
    </source>
</evidence>
<sequence>MRTHTLLFLSVTWASARAHPRHHGHYHVGRGTPKRAPHPTGAVVYVPGPVETVIIYELNGQQISEHEVHQGIANGTLTWGEDGNLSTSISLPPAPTPSPSEEHHDPGPKLEHVTEPTQAPAPPESSSHAIAPSSTVEDYEPVPSTAPPPSDHNSLCIDCDKEFPSGDFSCDEFPRGYGATPLSHEGLGGWTGIQDPHERGAAGFDDIETIPHGTCHDGSCCTPGRFCSYNCPNPYLKMAWPKKQGATKQSVGGLYCNADGKLEMPEGSLAKTLCARGTDRCKVMVQNKLSQSVSICRTDYPGTESETLPLTVKPGETAELAVPSMAQYYHWDDKPTSAQYYINNQGVPEHDACTWSDGSSPVGNWAPLNFGAGWDDIKMNMGFMSLSQNRPTNDKDRLNFSITFEGNDTINPCKFNSSTGEYCDNKGCRRDKGCTATVRSGVLTLVFTD</sequence>
<gene>
    <name evidence="13" type="ORF">CC78DRAFT_539822</name>
</gene>
<evidence type="ECO:0000256" key="2">
    <source>
        <dbReference type="ARBA" id="ARBA00010579"/>
    </source>
</evidence>
<evidence type="ECO:0000256" key="5">
    <source>
        <dbReference type="ARBA" id="ARBA00022729"/>
    </source>
</evidence>
<dbReference type="InterPro" id="IPR051526">
    <property type="entry name" value="Beta-Glucosidase_SUN"/>
</dbReference>
<evidence type="ECO:0000313" key="13">
    <source>
        <dbReference type="EMBL" id="KAF2269907.1"/>
    </source>
</evidence>
<comment type="caution">
    <text evidence="13">The sequence shown here is derived from an EMBL/GenBank/DDBJ whole genome shotgun (WGS) entry which is preliminary data.</text>
</comment>
<evidence type="ECO:0000256" key="12">
    <source>
        <dbReference type="SAM" id="SignalP"/>
    </source>
</evidence>
<feature type="compositionally biased region" description="Basic and acidic residues" evidence="11">
    <location>
        <begin position="100"/>
        <end position="114"/>
    </location>
</feature>
<dbReference type="GO" id="GO:0009986">
    <property type="term" value="C:cell surface"/>
    <property type="evidence" value="ECO:0007669"/>
    <property type="project" value="TreeGrafter"/>
</dbReference>
<evidence type="ECO:0000256" key="11">
    <source>
        <dbReference type="SAM" id="MobiDB-lite"/>
    </source>
</evidence>
<proteinExistence type="inferred from homology"/>
<dbReference type="GO" id="GO:0000272">
    <property type="term" value="P:polysaccharide catabolic process"/>
    <property type="evidence" value="ECO:0007669"/>
    <property type="project" value="UniProtKB-KW"/>
</dbReference>
<keyword evidence="4" id="KW-0964">Secreted</keyword>
<feature type="compositionally biased region" description="Polar residues" evidence="11">
    <location>
        <begin position="124"/>
        <end position="136"/>
    </location>
</feature>
<evidence type="ECO:0000256" key="1">
    <source>
        <dbReference type="ARBA" id="ARBA00004191"/>
    </source>
</evidence>
<feature type="chain" id="PRO_5040161000" evidence="12">
    <location>
        <begin position="19"/>
        <end position="449"/>
    </location>
</feature>
<protein>
    <submittedName>
        <fullName evidence="13">SUN-domain-containing protein</fullName>
    </submittedName>
</protein>
<feature type="region of interest" description="Disordered" evidence="11">
    <location>
        <begin position="83"/>
        <end position="154"/>
    </location>
</feature>
<dbReference type="Pfam" id="PF03856">
    <property type="entry name" value="SUN"/>
    <property type="match status" value="1"/>
</dbReference>
<keyword evidence="14" id="KW-1185">Reference proteome</keyword>
<dbReference type="GO" id="GO:0031505">
    <property type="term" value="P:fungal-type cell wall organization"/>
    <property type="evidence" value="ECO:0007669"/>
    <property type="project" value="TreeGrafter"/>
</dbReference>
<dbReference type="EMBL" id="ML986581">
    <property type="protein sequence ID" value="KAF2269907.1"/>
    <property type="molecule type" value="Genomic_DNA"/>
</dbReference>
<comment type="subcellular location">
    <subcellularLocation>
        <location evidence="1">Secreted</location>
        <location evidence="1">Cell wall</location>
    </subcellularLocation>
</comment>
<dbReference type="PANTHER" id="PTHR31316">
    <property type="entry name" value="BETA-GLUCOSIDASE-LIKE PROTEIN NCA3, MITOCHONDRIAL-RELATED"/>
    <property type="match status" value="1"/>
</dbReference>
<dbReference type="GO" id="GO:0016798">
    <property type="term" value="F:hydrolase activity, acting on glycosyl bonds"/>
    <property type="evidence" value="ECO:0007669"/>
    <property type="project" value="UniProtKB-KW"/>
</dbReference>
<dbReference type="Proteomes" id="UP000800093">
    <property type="component" value="Unassembled WGS sequence"/>
</dbReference>
<dbReference type="OrthoDB" id="5339822at2759"/>